<evidence type="ECO:0000256" key="5">
    <source>
        <dbReference type="ARBA" id="ARBA00022725"/>
    </source>
</evidence>
<name>A0A2H1WDU5_SPOFR</name>
<dbReference type="SMR" id="A0A2H1WDU5"/>
<keyword evidence="9 10" id="KW-0807">Transducer</keyword>
<dbReference type="PANTHER" id="PTHR21137:SF35">
    <property type="entry name" value="ODORANT RECEPTOR 19A-RELATED"/>
    <property type="match status" value="1"/>
</dbReference>
<comment type="subcellular location">
    <subcellularLocation>
        <location evidence="1 10">Cell membrane</location>
        <topology evidence="1 10">Multi-pass membrane protein</topology>
    </subcellularLocation>
</comment>
<evidence type="ECO:0000313" key="12">
    <source>
        <dbReference type="EMBL" id="SOQ51255.1"/>
    </source>
</evidence>
<feature type="transmembrane region" description="Helical" evidence="10">
    <location>
        <begin position="280"/>
        <end position="303"/>
    </location>
</feature>
<keyword evidence="4 10" id="KW-0812">Transmembrane</keyword>
<keyword evidence="7 10" id="KW-0472">Membrane</keyword>
<proteinExistence type="inferred from homology"/>
<comment type="caution">
    <text evidence="10">Lacks conserved residue(s) required for the propagation of feature annotation.</text>
</comment>
<feature type="transmembrane region" description="Helical" evidence="10">
    <location>
        <begin position="253"/>
        <end position="274"/>
    </location>
</feature>
<comment type="similarity">
    <text evidence="10">Belongs to the insect chemoreceptor superfamily. Heteromeric odorant receptor channel (TC 1.A.69) family.</text>
</comment>
<evidence type="ECO:0000256" key="10">
    <source>
        <dbReference type="RuleBase" id="RU351113"/>
    </source>
</evidence>
<keyword evidence="2" id="KW-1003">Cell membrane</keyword>
<evidence type="ECO:0000256" key="3">
    <source>
        <dbReference type="ARBA" id="ARBA00022606"/>
    </source>
</evidence>
<keyword evidence="3 10" id="KW-0716">Sensory transduction</keyword>
<feature type="transmembrane region" description="Helical" evidence="10">
    <location>
        <begin position="72"/>
        <end position="97"/>
    </location>
</feature>
<dbReference type="EMBL" id="ODYU01008007">
    <property type="protein sequence ID" value="SOQ51255.1"/>
    <property type="molecule type" value="Genomic_DNA"/>
</dbReference>
<dbReference type="PANTHER" id="PTHR21137">
    <property type="entry name" value="ODORANT RECEPTOR"/>
    <property type="match status" value="1"/>
</dbReference>
<keyword evidence="6 10" id="KW-1133">Transmembrane helix</keyword>
<dbReference type="GO" id="GO:0005886">
    <property type="term" value="C:plasma membrane"/>
    <property type="evidence" value="ECO:0007669"/>
    <property type="project" value="UniProtKB-SubCell"/>
</dbReference>
<gene>
    <name evidence="12" type="primary">SFRICE021581.2</name>
    <name evidence="12" type="ORF">SFRICE_021581.2</name>
</gene>
<protein>
    <recommendedName>
        <fullName evidence="10">Odorant receptor</fullName>
    </recommendedName>
</protein>
<keyword evidence="11" id="KW-0175">Coiled coil</keyword>
<evidence type="ECO:0000256" key="11">
    <source>
        <dbReference type="SAM" id="Coils"/>
    </source>
</evidence>
<organism evidence="12">
    <name type="scientific">Spodoptera frugiperda</name>
    <name type="common">Fall armyworm</name>
    <dbReference type="NCBI Taxonomy" id="7108"/>
    <lineage>
        <taxon>Eukaryota</taxon>
        <taxon>Metazoa</taxon>
        <taxon>Ecdysozoa</taxon>
        <taxon>Arthropoda</taxon>
        <taxon>Hexapoda</taxon>
        <taxon>Insecta</taxon>
        <taxon>Pterygota</taxon>
        <taxon>Neoptera</taxon>
        <taxon>Endopterygota</taxon>
        <taxon>Lepidoptera</taxon>
        <taxon>Glossata</taxon>
        <taxon>Ditrysia</taxon>
        <taxon>Noctuoidea</taxon>
        <taxon>Noctuidae</taxon>
        <taxon>Amphipyrinae</taxon>
        <taxon>Spodoptera</taxon>
    </lineage>
</organism>
<feature type="transmembrane region" description="Helical" evidence="10">
    <location>
        <begin position="127"/>
        <end position="148"/>
    </location>
</feature>
<reference evidence="12" key="1">
    <citation type="submission" date="2016-07" db="EMBL/GenBank/DDBJ databases">
        <authorList>
            <person name="Bretaudeau A."/>
        </authorList>
    </citation>
    <scope>NUCLEOTIDE SEQUENCE</scope>
    <source>
        <strain evidence="12">Rice</strain>
        <tissue evidence="12">Whole body</tissue>
    </source>
</reference>
<sequence length="379" mass="43364">MALTVLERFYLIDDGFFSFNIKYLFFVGLWPEKTLTRNQKILYKIYEIFIHTLTIIFLIMAGIGTYQHNDDLLIVLSNMDKSLVVYNFFLKTIIFLIKRDQLKDLIDEIEASGDEVTKERKKLMANYVMVITGITAAVVSAFSILALLEGAMSIEAWMPFDPMESSMNLVLSLQIIAVCVFPALCRAFAMQGLVCSMIRYLCDQLIHLQKELRSLDYVRDTEMITRMKFKMIIRKHIRLMSYSMKMESIFKEYFLVQNLAVTVELCLNAVMMTTVGVQQITLLFTFLVYLVLALINAYIYCYLGNELIIQSEGIALAAYESTWTSWPVDLQKDLLIVINASQRPLKLSAGGMALLSIQTFSQALYNGYSIFAVLNDAVN</sequence>
<dbReference type="GO" id="GO:0007165">
    <property type="term" value="P:signal transduction"/>
    <property type="evidence" value="ECO:0007669"/>
    <property type="project" value="UniProtKB-KW"/>
</dbReference>
<evidence type="ECO:0000256" key="2">
    <source>
        <dbReference type="ARBA" id="ARBA00022475"/>
    </source>
</evidence>
<evidence type="ECO:0000256" key="4">
    <source>
        <dbReference type="ARBA" id="ARBA00022692"/>
    </source>
</evidence>
<evidence type="ECO:0000256" key="6">
    <source>
        <dbReference type="ARBA" id="ARBA00022989"/>
    </source>
</evidence>
<dbReference type="InterPro" id="IPR004117">
    <property type="entry name" value="7tm6_olfct_rcpt"/>
</dbReference>
<dbReference type="AlphaFoldDB" id="A0A2H1WDU5"/>
<dbReference type="GO" id="GO:0004984">
    <property type="term" value="F:olfactory receptor activity"/>
    <property type="evidence" value="ECO:0007669"/>
    <property type="project" value="InterPro"/>
</dbReference>
<feature type="transmembrane region" description="Helical" evidence="10">
    <location>
        <begin position="168"/>
        <end position="189"/>
    </location>
</feature>
<evidence type="ECO:0000256" key="9">
    <source>
        <dbReference type="ARBA" id="ARBA00023224"/>
    </source>
</evidence>
<accession>A0A2H1WDU5</accession>
<evidence type="ECO:0000256" key="7">
    <source>
        <dbReference type="ARBA" id="ARBA00023136"/>
    </source>
</evidence>
<evidence type="ECO:0000256" key="1">
    <source>
        <dbReference type="ARBA" id="ARBA00004651"/>
    </source>
</evidence>
<keyword evidence="8 10" id="KW-0675">Receptor</keyword>
<evidence type="ECO:0000256" key="8">
    <source>
        <dbReference type="ARBA" id="ARBA00023170"/>
    </source>
</evidence>
<dbReference type="GO" id="GO:0005549">
    <property type="term" value="F:odorant binding"/>
    <property type="evidence" value="ECO:0007669"/>
    <property type="project" value="InterPro"/>
</dbReference>
<feature type="transmembrane region" description="Helical" evidence="10">
    <location>
        <begin position="45"/>
        <end position="66"/>
    </location>
</feature>
<keyword evidence="5 10" id="KW-0552">Olfaction</keyword>
<dbReference type="Pfam" id="PF02949">
    <property type="entry name" value="7tm_6"/>
    <property type="match status" value="1"/>
</dbReference>
<feature type="coiled-coil region" evidence="11">
    <location>
        <begin position="99"/>
        <end position="126"/>
    </location>
</feature>